<comment type="similarity">
    <text evidence="1">Belongs to the 4-hydroxybenzoyl-CoA thioesterase family.</text>
</comment>
<accession>A0A1I6IRV6</accession>
<evidence type="ECO:0000313" key="3">
    <source>
        <dbReference type="EMBL" id="SFR69467.1"/>
    </source>
</evidence>
<protein>
    <submittedName>
        <fullName evidence="3">Acyl-CoA thioester hydrolase</fullName>
    </submittedName>
</protein>
<dbReference type="CDD" id="cd00586">
    <property type="entry name" value="4HBT"/>
    <property type="match status" value="1"/>
</dbReference>
<dbReference type="GO" id="GO:0047617">
    <property type="term" value="F:fatty acyl-CoA hydrolase activity"/>
    <property type="evidence" value="ECO:0007669"/>
    <property type="project" value="TreeGrafter"/>
</dbReference>
<reference evidence="4" key="1">
    <citation type="submission" date="2016-10" db="EMBL/GenBank/DDBJ databases">
        <authorList>
            <person name="Varghese N."/>
            <person name="Submissions S."/>
        </authorList>
    </citation>
    <scope>NUCLEOTIDE SEQUENCE [LARGE SCALE GENOMIC DNA]</scope>
    <source>
        <strain evidence="4">CGMCC 1.8711</strain>
    </source>
</reference>
<keyword evidence="2 3" id="KW-0378">Hydrolase</keyword>
<dbReference type="InterPro" id="IPR050563">
    <property type="entry name" value="4-hydroxybenzoyl-CoA_TE"/>
</dbReference>
<dbReference type="Pfam" id="PF13279">
    <property type="entry name" value="4HBT_2"/>
    <property type="match status" value="1"/>
</dbReference>
<evidence type="ECO:0000256" key="1">
    <source>
        <dbReference type="ARBA" id="ARBA00005953"/>
    </source>
</evidence>
<evidence type="ECO:0000313" key="4">
    <source>
        <dbReference type="Proteomes" id="UP000243250"/>
    </source>
</evidence>
<dbReference type="RefSeq" id="WP_089883493.1">
    <property type="nucleotide sequence ID" value="NZ_FOYS01000007.1"/>
</dbReference>
<dbReference type="OrthoDB" id="56956at2157"/>
<sequence length="132" mass="14862">MTEFAYETDITVRFRDLDPVGHVNNAVYATYCEQARIDFFREVLNVESEDVNSVLANVEINYRKPIEGLGTLTVALGVTDVGDSSFEMAYELRFGGDVVATASSVQVVIDPETKTPTRVPDDWRERIEKLDH</sequence>
<name>A0A1I6IRV6_9EURY</name>
<keyword evidence="4" id="KW-1185">Reference proteome</keyword>
<organism evidence="3 4">
    <name type="scientific">Halogeometricum limi</name>
    <dbReference type="NCBI Taxonomy" id="555875"/>
    <lineage>
        <taxon>Archaea</taxon>
        <taxon>Methanobacteriati</taxon>
        <taxon>Methanobacteriota</taxon>
        <taxon>Stenosarchaea group</taxon>
        <taxon>Halobacteria</taxon>
        <taxon>Halobacteriales</taxon>
        <taxon>Haloferacaceae</taxon>
        <taxon>Halogeometricum</taxon>
    </lineage>
</organism>
<proteinExistence type="inferred from homology"/>
<dbReference type="SUPFAM" id="SSF54637">
    <property type="entry name" value="Thioesterase/thiol ester dehydrase-isomerase"/>
    <property type="match status" value="1"/>
</dbReference>
<dbReference type="Proteomes" id="UP000243250">
    <property type="component" value="Unassembled WGS sequence"/>
</dbReference>
<dbReference type="InterPro" id="IPR029069">
    <property type="entry name" value="HotDog_dom_sf"/>
</dbReference>
<dbReference type="PANTHER" id="PTHR31793">
    <property type="entry name" value="4-HYDROXYBENZOYL-COA THIOESTERASE FAMILY MEMBER"/>
    <property type="match status" value="1"/>
</dbReference>
<dbReference type="STRING" id="555875.SAMN04488124_3597"/>
<gene>
    <name evidence="3" type="ORF">SAMN04488124_3597</name>
</gene>
<dbReference type="EMBL" id="FOYS01000007">
    <property type="protein sequence ID" value="SFR69467.1"/>
    <property type="molecule type" value="Genomic_DNA"/>
</dbReference>
<dbReference type="AlphaFoldDB" id="A0A1I6IRV6"/>
<dbReference type="Gene3D" id="3.10.129.10">
    <property type="entry name" value="Hotdog Thioesterase"/>
    <property type="match status" value="1"/>
</dbReference>
<dbReference type="PANTHER" id="PTHR31793:SF27">
    <property type="entry name" value="NOVEL THIOESTERASE SUPERFAMILY DOMAIN AND SAPOSIN A-TYPE DOMAIN CONTAINING PROTEIN (0610012H03RIK)"/>
    <property type="match status" value="1"/>
</dbReference>
<evidence type="ECO:0000256" key="2">
    <source>
        <dbReference type="ARBA" id="ARBA00022801"/>
    </source>
</evidence>